<sequence length="408" mass="47496">MPSKSSSSLHSLTCRRCFSIFLTPKEPPLGSKRSGEDAQRMTKVAKIMGNLSYVDSNSIRILMERELPSTTSLPRGGLAPLPILVLDVQNARSHRHKLRKYTLVEAVNFSATDYETSPSTIVSTLYHRLSRSLEFVANYLPLSFVYWSLPEKKRKREKDLYIRWFACKRNLSLPIFFQTFLHHFYTNFQRDFKGQIVFIRNQKTSGLFSISWCTSGVRISAWYGWKSYSIYYNSYEEIGIRISHLQYWKSYDHLNVMLRIWKVLINVSSMIPLLTLSVLRNNDAFMSAGWVHDDKDDESVRRAPLHRRACKRLLYWVCPTQRRFVIYFIACVSFRSCGCIERSRQTSIEKSVVGQLYAVFWSNLAGSPRGGVTVECKLLLQWNQKLSPYLSLLSFFMLVTGSRERWKA</sequence>
<protein>
    <submittedName>
        <fullName evidence="1">Uncharacterized protein</fullName>
    </submittedName>
</protein>
<reference evidence="1" key="1">
    <citation type="submission" date="2023-03" db="UniProtKB">
        <authorList>
            <consortium name="EnsemblPlants"/>
        </authorList>
    </citation>
    <scope>IDENTIFICATION</scope>
</reference>
<dbReference type="Gramene" id="MELO3C029663.2.1">
    <property type="protein sequence ID" value="MELO3C029663.2.1"/>
    <property type="gene ID" value="MELO3C029663.2"/>
</dbReference>
<name>A0A9I9E774_CUCME</name>
<organism evidence="1">
    <name type="scientific">Cucumis melo</name>
    <name type="common">Muskmelon</name>
    <dbReference type="NCBI Taxonomy" id="3656"/>
    <lineage>
        <taxon>Eukaryota</taxon>
        <taxon>Viridiplantae</taxon>
        <taxon>Streptophyta</taxon>
        <taxon>Embryophyta</taxon>
        <taxon>Tracheophyta</taxon>
        <taxon>Spermatophyta</taxon>
        <taxon>Magnoliopsida</taxon>
        <taxon>eudicotyledons</taxon>
        <taxon>Gunneridae</taxon>
        <taxon>Pentapetalae</taxon>
        <taxon>rosids</taxon>
        <taxon>fabids</taxon>
        <taxon>Cucurbitales</taxon>
        <taxon>Cucurbitaceae</taxon>
        <taxon>Benincaseae</taxon>
        <taxon>Cucumis</taxon>
    </lineage>
</organism>
<dbReference type="EnsemblPlants" id="MELO3C029663.2.1">
    <property type="protein sequence ID" value="MELO3C029663.2.1"/>
    <property type="gene ID" value="MELO3C029663.2"/>
</dbReference>
<proteinExistence type="predicted"/>
<evidence type="ECO:0000313" key="1">
    <source>
        <dbReference type="EnsemblPlants" id="MELO3C029663.2.1"/>
    </source>
</evidence>
<accession>A0A9I9E774</accession>
<dbReference type="AlphaFoldDB" id="A0A9I9E774"/>